<sequence length="197" mass="21568">MDVTPAQNPRRVRGNTAPIQHWLTGIRERPLIHRAIVVAPESLAAVRDLGGWIFDITAAGWQVAVVTPDLDHQNSLRILGASALDLKQALSKGIRTLEPDHLAVATELYNREEKLRDTVVRSLRQSDSVTTLWGSDLPSELNGMATVRPHRPSSAALAFKTAAIHAAGYPDEISTTTETMWSPHKRALQTVPGRTHG</sequence>
<gene>
    <name evidence="1" type="ORF">AB0I48_35515</name>
</gene>
<reference evidence="1 2" key="1">
    <citation type="submission" date="2024-06" db="EMBL/GenBank/DDBJ databases">
        <title>The Natural Products Discovery Center: Release of the First 8490 Sequenced Strains for Exploring Actinobacteria Biosynthetic Diversity.</title>
        <authorList>
            <person name="Kalkreuter E."/>
            <person name="Kautsar S.A."/>
            <person name="Yang D."/>
            <person name="Bader C.D."/>
            <person name="Teijaro C.N."/>
            <person name="Fluegel L."/>
            <person name="Davis C.M."/>
            <person name="Simpson J.R."/>
            <person name="Lauterbach L."/>
            <person name="Steele A.D."/>
            <person name="Gui C."/>
            <person name="Meng S."/>
            <person name="Li G."/>
            <person name="Viehrig K."/>
            <person name="Ye F."/>
            <person name="Su P."/>
            <person name="Kiefer A.F."/>
            <person name="Nichols A."/>
            <person name="Cepeda A.J."/>
            <person name="Yan W."/>
            <person name="Fan B."/>
            <person name="Jiang Y."/>
            <person name="Adhikari A."/>
            <person name="Zheng C.-J."/>
            <person name="Schuster L."/>
            <person name="Cowan T.M."/>
            <person name="Smanski M.J."/>
            <person name="Chevrette M.G."/>
            <person name="De Carvalho L.P.S."/>
            <person name="Shen B."/>
        </authorList>
    </citation>
    <scope>NUCLEOTIDE SEQUENCE [LARGE SCALE GENOMIC DNA]</scope>
    <source>
        <strain evidence="1 2">NPDC050403</strain>
    </source>
</reference>
<keyword evidence="2" id="KW-1185">Reference proteome</keyword>
<evidence type="ECO:0000313" key="1">
    <source>
        <dbReference type="EMBL" id="MEV0712876.1"/>
    </source>
</evidence>
<organism evidence="1 2">
    <name type="scientific">Nocardia aurea</name>
    <dbReference type="NCBI Taxonomy" id="2144174"/>
    <lineage>
        <taxon>Bacteria</taxon>
        <taxon>Bacillati</taxon>
        <taxon>Actinomycetota</taxon>
        <taxon>Actinomycetes</taxon>
        <taxon>Mycobacteriales</taxon>
        <taxon>Nocardiaceae</taxon>
        <taxon>Nocardia</taxon>
    </lineage>
</organism>
<evidence type="ECO:0000313" key="2">
    <source>
        <dbReference type="Proteomes" id="UP001551695"/>
    </source>
</evidence>
<name>A0ABV3G642_9NOCA</name>
<dbReference type="RefSeq" id="WP_109526030.1">
    <property type="nucleotide sequence ID" value="NZ_JBFAKC010000030.1"/>
</dbReference>
<dbReference type="Proteomes" id="UP001551695">
    <property type="component" value="Unassembled WGS sequence"/>
</dbReference>
<protein>
    <submittedName>
        <fullName evidence="1">Uncharacterized protein</fullName>
    </submittedName>
</protein>
<accession>A0ABV3G642</accession>
<proteinExistence type="predicted"/>
<dbReference type="EMBL" id="JBFAKC010000030">
    <property type="protein sequence ID" value="MEV0712876.1"/>
    <property type="molecule type" value="Genomic_DNA"/>
</dbReference>
<comment type="caution">
    <text evidence="1">The sequence shown here is derived from an EMBL/GenBank/DDBJ whole genome shotgun (WGS) entry which is preliminary data.</text>
</comment>